<accession>A0A127QM61</accession>
<dbReference type="Proteomes" id="UP000071778">
    <property type="component" value="Chromosome"/>
</dbReference>
<keyword evidence="2" id="KW-1185">Reference proteome</keyword>
<evidence type="ECO:0000313" key="1">
    <source>
        <dbReference type="EMBL" id="AMP11076.1"/>
    </source>
</evidence>
<proteinExistence type="predicted"/>
<reference evidence="1 2" key="1">
    <citation type="submission" date="2015-11" db="EMBL/GenBank/DDBJ databases">
        <title>Exploring the genomic traits of fungus-feeding bacterial genus Collimonas.</title>
        <authorList>
            <person name="Song C."/>
            <person name="Schmidt R."/>
            <person name="de Jager V."/>
            <person name="Krzyzanowska D."/>
            <person name="Jongedijk E."/>
            <person name="Cankar K."/>
            <person name="Beekwilder J."/>
            <person name="van Veen A."/>
            <person name="de Boer W."/>
            <person name="van Veen J.A."/>
            <person name="Garbeva P."/>
        </authorList>
    </citation>
    <scope>NUCLEOTIDE SEQUENCE [LARGE SCALE GENOMIC DNA]</scope>
    <source>
        <strain evidence="1 2">Ter282</strain>
    </source>
</reference>
<organism evidence="1 2">
    <name type="scientific">Collimonas arenae</name>
    <dbReference type="NCBI Taxonomy" id="279058"/>
    <lineage>
        <taxon>Bacteria</taxon>
        <taxon>Pseudomonadati</taxon>
        <taxon>Pseudomonadota</taxon>
        <taxon>Betaproteobacteria</taxon>
        <taxon>Burkholderiales</taxon>
        <taxon>Oxalobacteraceae</taxon>
        <taxon>Collimonas</taxon>
    </lineage>
</organism>
<name>A0A127QM61_9BURK</name>
<sequence length="51" mass="5754">MLHVDGSCGLNPQFSDQMLENGWRKTEISISSRFVAIIRGFAKIKLSETQL</sequence>
<dbReference type="EMBL" id="CP013235">
    <property type="protein sequence ID" value="AMP11076.1"/>
    <property type="molecule type" value="Genomic_DNA"/>
</dbReference>
<dbReference type="AlphaFoldDB" id="A0A127QM61"/>
<evidence type="ECO:0000313" key="2">
    <source>
        <dbReference type="Proteomes" id="UP000071778"/>
    </source>
</evidence>
<gene>
    <name evidence="1" type="ORF">CAter282_3385</name>
</gene>
<protein>
    <submittedName>
        <fullName evidence="1">Uncharacterized protein</fullName>
    </submittedName>
</protein>
<dbReference type="PATRIC" id="fig|279058.17.peg.3679"/>